<dbReference type="GO" id="GO:0006302">
    <property type="term" value="P:double-strand break repair"/>
    <property type="evidence" value="ECO:0007669"/>
    <property type="project" value="InterPro"/>
</dbReference>
<evidence type="ECO:0000313" key="6">
    <source>
        <dbReference type="EMBL" id="RDX02806.1"/>
    </source>
</evidence>
<comment type="caution">
    <text evidence="6">The sequence shown here is derived from an EMBL/GenBank/DDBJ whole genome shotgun (WGS) entry which is preliminary data.</text>
</comment>
<evidence type="ECO:0000256" key="4">
    <source>
        <dbReference type="SAM" id="Coils"/>
    </source>
</evidence>
<evidence type="ECO:0000256" key="1">
    <source>
        <dbReference type="ARBA" id="ARBA00006930"/>
    </source>
</evidence>
<keyword evidence="4" id="KW-0175">Coiled coil</keyword>
<dbReference type="InterPro" id="IPR027417">
    <property type="entry name" value="P-loop_NTPase"/>
</dbReference>
<accession>A0A3D8TUP6</accession>
<gene>
    <name evidence="6" type="ORF">UR08_04685</name>
</gene>
<dbReference type="InterPro" id="IPR038729">
    <property type="entry name" value="Rad50/SbcC_AAA"/>
</dbReference>
<dbReference type="PANTHER" id="PTHR32114:SF2">
    <property type="entry name" value="ABC TRANSPORTER ABCH.3"/>
    <property type="match status" value="1"/>
</dbReference>
<dbReference type="Pfam" id="PF13558">
    <property type="entry name" value="SbcC_Walker_B"/>
    <property type="match status" value="1"/>
</dbReference>
<feature type="coiled-coil region" evidence="4">
    <location>
        <begin position="311"/>
        <end position="345"/>
    </location>
</feature>
<dbReference type="SUPFAM" id="SSF52540">
    <property type="entry name" value="P-loop containing nucleoside triphosphate hydrolases"/>
    <property type="match status" value="1"/>
</dbReference>
<protein>
    <recommendedName>
        <fullName evidence="3">Nuclease SbcCD subunit C</fullName>
    </recommendedName>
</protein>
<organism evidence="6 7">
    <name type="scientific">Listeria kieliensis</name>
    <dbReference type="NCBI Taxonomy" id="1621700"/>
    <lineage>
        <taxon>Bacteria</taxon>
        <taxon>Bacillati</taxon>
        <taxon>Bacillota</taxon>
        <taxon>Bacilli</taxon>
        <taxon>Bacillales</taxon>
        <taxon>Listeriaceae</taxon>
        <taxon>Listeria</taxon>
    </lineage>
</organism>
<reference evidence="7" key="1">
    <citation type="submission" date="2015-04" db="EMBL/GenBank/DDBJ databases">
        <authorList>
            <person name="Schardt J."/>
            <person name="Mueller-Herbst S."/>
            <person name="Scherer S."/>
            <person name="Huptas C."/>
        </authorList>
    </citation>
    <scope>NUCLEOTIDE SEQUENCE [LARGE SCALE GENOMIC DNA]</scope>
    <source>
        <strain evidence="7">Kiel-L1</strain>
    </source>
</reference>
<feature type="coiled-coil region" evidence="4">
    <location>
        <begin position="435"/>
        <end position="500"/>
    </location>
</feature>
<comment type="subunit">
    <text evidence="2">Heterodimer of SbcC and SbcD.</text>
</comment>
<dbReference type="RefSeq" id="WP_115752495.1">
    <property type="nucleotide sequence ID" value="NZ_LARY01000001.1"/>
</dbReference>
<dbReference type="EMBL" id="LARY01000001">
    <property type="protein sequence ID" value="RDX02806.1"/>
    <property type="molecule type" value="Genomic_DNA"/>
</dbReference>
<keyword evidence="7" id="KW-1185">Reference proteome</keyword>
<comment type="similarity">
    <text evidence="1">Belongs to the SMC family. SbcC subfamily.</text>
</comment>
<name>A0A3D8TUP6_9LIST</name>
<sequence>MRPLKLAMTAFLAYKEREEIDFNKLGNERIFVISGKTGAGKSTIFDAISFALFGTANLSDRDSASLRSDFASGSELTSVELTFKIHDQIYWIKRSPKQVVPKARGEGMRSIPHKVELYEIKQGEKKLLASSVQEAEQQLKDIIQLSVDQFRQILMIPQGEFRELLVSDSKKKEQILQRLAHTIYYKRVEERLIEKQKELEEKAGHAEAELVKILERVELNDSSKTLAENLAQLEIKERELDLAHLDAEQALKVAHQKAEEALQQVTHAENTLIDFKELETSKKNEQMLNEKQDEMTASAVKLKQARKAEPLRGMREQLLRFDEKLKQENERKMQLKEQLQTLKLGQAELVTKQAELQKESEHAEKWRHNLFQFEELEPKLKQLETKKQEFFKAQQAFEKIERHFQEKEEVFRKLSMETEQLARKIETKTAVQNTKYELLMEQNNAEKELSTLNEKVKQAEAIQTWQNQQQKVLAELEINQQREKEQAHVVEEKLKAVQKEQAAVLAMQLVDGEACPVCGALDHPHPADFHEASDEAEALEAEQAKLESLKKMGQKLEEHNRQLLWQMGQGEKLDLEELTNWQRRAEELQTLLKDQEQEKQKIELASEEKARLTEENAKKLQQKERVSEELSALQIEKESKERIRYATETEIRLLENDIPEKLQSEETFFAMKNKIKLALDRFLENEKKIQEDLNERNEQVVSAETELKNQYAYVDKLKEEQTQEVARLQEELLNRQFADIVSLEEALLSEREQEALETQVKAYEDERLVVKERIVQLERKLKEIEKPDLEQIQAAFEVAKLERSEKEKAMMESRENKRFISEQRQAFIEVQSELNQIAADYADVGLLADTAHGKNELRLTFERYVLATFLDTIIYHANARLAKMTSGRFELKRKLDRAKGNAQSGLELEVFDAYTGASRHVKTLSGGESFKTSLALALALAEVVQEMAGGVSLDTMFIDEGFGTLDPESLEMAIECLIETQENGRLVGIISHVPELKERIPARLEVTATNDGSKTKFFGIE</sequence>
<feature type="coiled-coil region" evidence="4">
    <location>
        <begin position="746"/>
        <end position="809"/>
    </location>
</feature>
<evidence type="ECO:0000256" key="3">
    <source>
        <dbReference type="ARBA" id="ARBA00013368"/>
    </source>
</evidence>
<feature type="domain" description="Rad50/SbcC-type AAA" evidence="5">
    <location>
        <begin position="5"/>
        <end position="218"/>
    </location>
</feature>
<dbReference type="Proteomes" id="UP000257055">
    <property type="component" value="Unassembled WGS sequence"/>
</dbReference>
<evidence type="ECO:0000256" key="2">
    <source>
        <dbReference type="ARBA" id="ARBA00011322"/>
    </source>
</evidence>
<evidence type="ECO:0000259" key="5">
    <source>
        <dbReference type="Pfam" id="PF13476"/>
    </source>
</evidence>
<feature type="coiled-coil region" evidence="4">
    <location>
        <begin position="185"/>
        <end position="271"/>
    </location>
</feature>
<feature type="coiled-coil region" evidence="4">
    <location>
        <begin position="529"/>
        <end position="643"/>
    </location>
</feature>
<dbReference type="AlphaFoldDB" id="A0A3D8TUP6"/>
<dbReference type="GO" id="GO:0016887">
    <property type="term" value="F:ATP hydrolysis activity"/>
    <property type="evidence" value="ECO:0007669"/>
    <property type="project" value="InterPro"/>
</dbReference>
<dbReference type="Gene3D" id="3.40.50.300">
    <property type="entry name" value="P-loop containing nucleotide triphosphate hydrolases"/>
    <property type="match status" value="2"/>
</dbReference>
<evidence type="ECO:0000313" key="7">
    <source>
        <dbReference type="Proteomes" id="UP000257055"/>
    </source>
</evidence>
<dbReference type="PANTHER" id="PTHR32114">
    <property type="entry name" value="ABC TRANSPORTER ABCH.3"/>
    <property type="match status" value="1"/>
</dbReference>
<feature type="coiled-coil region" evidence="4">
    <location>
        <begin position="679"/>
        <end position="706"/>
    </location>
</feature>
<dbReference type="Pfam" id="PF13476">
    <property type="entry name" value="AAA_23"/>
    <property type="match status" value="1"/>
</dbReference>
<proteinExistence type="inferred from homology"/>